<evidence type="ECO:0000256" key="1">
    <source>
        <dbReference type="SAM" id="Phobius"/>
    </source>
</evidence>
<name>A0A6G8I2S8_9STRE</name>
<evidence type="ECO:0000313" key="2">
    <source>
        <dbReference type="EMBL" id="QIM47405.1"/>
    </source>
</evidence>
<geneLocation type="plasmid" evidence="3">
    <name>p_cnu_g2</name>
</geneLocation>
<dbReference type="Proteomes" id="UP000503166">
    <property type="component" value="Plasmid p_CNU_G2"/>
</dbReference>
<dbReference type="RefSeq" id="WP_157328608.1">
    <property type="nucleotide sequence ID" value="NZ_CP046920.1"/>
</dbReference>
<evidence type="ECO:0000313" key="3">
    <source>
        <dbReference type="Proteomes" id="UP000503166"/>
    </source>
</evidence>
<keyword evidence="2" id="KW-0614">Plasmid</keyword>
<protein>
    <submittedName>
        <fullName evidence="2">Uncharacterized protein</fullName>
    </submittedName>
</protein>
<organism evidence="2 3">
    <name type="scientific">Streptococcus ruminicola</name>
    <dbReference type="NCBI Taxonomy" id="2686210"/>
    <lineage>
        <taxon>Bacteria</taxon>
        <taxon>Bacillati</taxon>
        <taxon>Bacillota</taxon>
        <taxon>Bacilli</taxon>
        <taxon>Lactobacillales</taxon>
        <taxon>Streptococcaceae</taxon>
        <taxon>Streptococcus</taxon>
    </lineage>
</organism>
<sequence>MLNILAKTQKLITILRVALGIVLIGVATVCLCQEFSVKFEDIKLVATLVEVAFVVILALFSALPQFNVTKDALKPVMTLLLIINLSEWSTTGVDLLFRLLPILSIIYILLFIYNNNFKRIVYSMVIDKNKVINFEPDSYDSHEEVEKAAIRATINTFKSKYKNKIIAYYVKTTSNTNGNKDIVINFALDGKYKYKLFDVIISYNPE</sequence>
<feature type="transmembrane region" description="Helical" evidence="1">
    <location>
        <begin position="12"/>
        <end position="32"/>
    </location>
</feature>
<keyword evidence="1" id="KW-0472">Membrane</keyword>
<accession>A0A6G8I2S8</accession>
<gene>
    <name evidence="2" type="ORF">GPZ88_10025</name>
</gene>
<dbReference type="KEGG" id="srum:GPZ88_10025"/>
<keyword evidence="1" id="KW-1133">Transmembrane helix</keyword>
<proteinExistence type="predicted"/>
<feature type="transmembrane region" description="Helical" evidence="1">
    <location>
        <begin position="44"/>
        <end position="63"/>
    </location>
</feature>
<dbReference type="AlphaFoldDB" id="A0A6G8I2S8"/>
<keyword evidence="1" id="KW-0812">Transmembrane</keyword>
<feature type="transmembrane region" description="Helical" evidence="1">
    <location>
        <begin position="95"/>
        <end position="114"/>
    </location>
</feature>
<dbReference type="EMBL" id="CP046920">
    <property type="protein sequence ID" value="QIM47405.1"/>
    <property type="molecule type" value="Genomic_DNA"/>
</dbReference>
<reference evidence="2 3" key="1">
    <citation type="submission" date="2019-12" db="EMBL/GenBank/DDBJ databases">
        <title>Complete genome sequence of Streptococcus sp. CNU G2 isolated frome Bos taurus coreanae.</title>
        <authorList>
            <person name="Park S.Y."/>
            <person name="Kim J.H."/>
            <person name="Seo S.W."/>
        </authorList>
    </citation>
    <scope>NUCLEOTIDE SEQUENCE [LARGE SCALE GENOMIC DNA]</scope>
    <source>
        <strain evidence="2 3">CNU G2</strain>
        <plasmid evidence="3">p_cnu_g2</plasmid>
    </source>
</reference>